<name>A0A7J9CBE4_GOSGO</name>
<sequence length="259" mass="29158">AEQLLKENVPQHLICIRHSPEIGLLQVFCYDLLVCMILCSLTQQFLGCPNCWRAMNIELPWKVLFGELSWGSFLGCFSENNKLSEGSAASICPGTVGCCYVRDGKNVVPDVCNVLDKIMEFSEKVLSGSSWGASCFLKHLVEYAVPQLLICSLDDSQTLRLLNLLKDAIYVCNVKKEEEMDQLDKVKMYFLLLLESDSLSFIASYKCFLCSLLKSLALILTTLLHSGTGLVVITVVSFYQYLWFLLRIKTFCSRAVEDN</sequence>
<evidence type="ECO:0000313" key="3">
    <source>
        <dbReference type="Proteomes" id="UP000593579"/>
    </source>
</evidence>
<keyword evidence="1" id="KW-0812">Transmembrane</keyword>
<feature type="non-terminal residue" evidence="2">
    <location>
        <position position="1"/>
    </location>
</feature>
<accession>A0A7J9CBE4</accession>
<dbReference type="Proteomes" id="UP000593579">
    <property type="component" value="Unassembled WGS sequence"/>
</dbReference>
<proteinExistence type="predicted"/>
<keyword evidence="3" id="KW-1185">Reference proteome</keyword>
<gene>
    <name evidence="2" type="ORF">Gogos_008348</name>
</gene>
<reference evidence="2 3" key="1">
    <citation type="journal article" date="2019" name="Genome Biol. Evol.">
        <title>Insights into the evolution of the New World diploid cottons (Gossypium, subgenus Houzingenia) based on genome sequencing.</title>
        <authorList>
            <person name="Grover C.E."/>
            <person name="Arick M.A. 2nd"/>
            <person name="Thrash A."/>
            <person name="Conover J.L."/>
            <person name="Sanders W.S."/>
            <person name="Peterson D.G."/>
            <person name="Frelichowski J.E."/>
            <person name="Scheffler J.A."/>
            <person name="Scheffler B.E."/>
            <person name="Wendel J.F."/>
        </authorList>
    </citation>
    <scope>NUCLEOTIDE SEQUENCE [LARGE SCALE GENOMIC DNA]</scope>
    <source>
        <strain evidence="2">5</strain>
        <tissue evidence="2">Leaf</tissue>
    </source>
</reference>
<keyword evidence="1" id="KW-1133">Transmembrane helix</keyword>
<comment type="caution">
    <text evidence="2">The sequence shown here is derived from an EMBL/GenBank/DDBJ whole genome shotgun (WGS) entry which is preliminary data.</text>
</comment>
<dbReference type="OrthoDB" id="5831190at2759"/>
<protein>
    <submittedName>
        <fullName evidence="2">Uncharacterized protein</fullName>
    </submittedName>
</protein>
<dbReference type="AlphaFoldDB" id="A0A7J9CBE4"/>
<organism evidence="2 3">
    <name type="scientific">Gossypium gossypioides</name>
    <name type="common">Mexican cotton</name>
    <name type="synonym">Selera gossypioides</name>
    <dbReference type="NCBI Taxonomy" id="34282"/>
    <lineage>
        <taxon>Eukaryota</taxon>
        <taxon>Viridiplantae</taxon>
        <taxon>Streptophyta</taxon>
        <taxon>Embryophyta</taxon>
        <taxon>Tracheophyta</taxon>
        <taxon>Spermatophyta</taxon>
        <taxon>Magnoliopsida</taxon>
        <taxon>eudicotyledons</taxon>
        <taxon>Gunneridae</taxon>
        <taxon>Pentapetalae</taxon>
        <taxon>rosids</taxon>
        <taxon>malvids</taxon>
        <taxon>Malvales</taxon>
        <taxon>Malvaceae</taxon>
        <taxon>Malvoideae</taxon>
        <taxon>Gossypium</taxon>
    </lineage>
</organism>
<feature type="transmembrane region" description="Helical" evidence="1">
    <location>
        <begin position="216"/>
        <end position="239"/>
    </location>
</feature>
<evidence type="ECO:0000313" key="2">
    <source>
        <dbReference type="EMBL" id="MBA0745787.1"/>
    </source>
</evidence>
<dbReference type="EMBL" id="JABEZY010000009">
    <property type="protein sequence ID" value="MBA0745787.1"/>
    <property type="molecule type" value="Genomic_DNA"/>
</dbReference>
<evidence type="ECO:0000256" key="1">
    <source>
        <dbReference type="SAM" id="Phobius"/>
    </source>
</evidence>
<keyword evidence="1" id="KW-0472">Membrane</keyword>